<dbReference type="RefSeq" id="WP_079065526.1">
    <property type="nucleotide sequence ID" value="NZ_BDQI01000015.1"/>
</dbReference>
<accession>A0A250VL14</accession>
<proteinExistence type="predicted"/>
<dbReference type="GO" id="GO:0006355">
    <property type="term" value="P:regulation of DNA-templated transcription"/>
    <property type="evidence" value="ECO:0007669"/>
    <property type="project" value="InterPro"/>
</dbReference>
<evidence type="ECO:0000313" key="2">
    <source>
        <dbReference type="EMBL" id="GAX54759.1"/>
    </source>
</evidence>
<feature type="domain" description="Ribbon-helix-helix protein CopG" evidence="1">
    <location>
        <begin position="12"/>
        <end position="45"/>
    </location>
</feature>
<comment type="caution">
    <text evidence="2">The sequence shown here is derived from an EMBL/GenBank/DDBJ whole genome shotgun (WGS) entry which is preliminary data.</text>
</comment>
<evidence type="ECO:0000313" key="3">
    <source>
        <dbReference type="Proteomes" id="UP000217446"/>
    </source>
</evidence>
<dbReference type="Proteomes" id="UP000217446">
    <property type="component" value="Unassembled WGS sequence"/>
</dbReference>
<name>A0A250VL14_STROL</name>
<dbReference type="InterPro" id="IPR002145">
    <property type="entry name" value="CopG"/>
</dbReference>
<organism evidence="2 3">
    <name type="scientific">Streptomyces olivochromogenes</name>
    <dbReference type="NCBI Taxonomy" id="1963"/>
    <lineage>
        <taxon>Bacteria</taxon>
        <taxon>Bacillati</taxon>
        <taxon>Actinomycetota</taxon>
        <taxon>Actinomycetes</taxon>
        <taxon>Kitasatosporales</taxon>
        <taxon>Streptomycetaceae</taxon>
        <taxon>Streptomyces</taxon>
    </lineage>
</organism>
<keyword evidence="3" id="KW-1185">Reference proteome</keyword>
<evidence type="ECO:0000259" key="1">
    <source>
        <dbReference type="Pfam" id="PF01402"/>
    </source>
</evidence>
<sequence length="58" mass="6692">MPGTKRVNNLKSFALTQEDKDNLIELADRQQTSHSEVIRQALRKLFKSHGLHVSEPDY</sequence>
<dbReference type="AlphaFoldDB" id="A0A250VL14"/>
<dbReference type="EMBL" id="BDQI01000015">
    <property type="protein sequence ID" value="GAX54759.1"/>
    <property type="molecule type" value="Genomic_DNA"/>
</dbReference>
<reference evidence="3" key="1">
    <citation type="submission" date="2017-05" db="EMBL/GenBank/DDBJ databases">
        <title>Streptomyces olivochromogenes NBRC 3561 whole genome shotgun sequence.</title>
        <authorList>
            <person name="Dohra H."/>
            <person name="Kodani S."/>
        </authorList>
    </citation>
    <scope>NUCLEOTIDE SEQUENCE [LARGE SCALE GENOMIC DNA]</scope>
    <source>
        <strain evidence="3">NBRC 3561</strain>
    </source>
</reference>
<protein>
    <recommendedName>
        <fullName evidence="1">Ribbon-helix-helix protein CopG domain-containing protein</fullName>
    </recommendedName>
</protein>
<dbReference type="Pfam" id="PF01402">
    <property type="entry name" value="RHH_1"/>
    <property type="match status" value="1"/>
</dbReference>
<gene>
    <name evidence="2" type="ORF">SO3561_06312</name>
</gene>